<name>A0A366HSF0_9BACT</name>
<dbReference type="AlphaFoldDB" id="A0A366HSF0"/>
<gene>
    <name evidence="7" type="ORF">DES53_1018</name>
</gene>
<dbReference type="SUPFAM" id="SSF53187">
    <property type="entry name" value="Zn-dependent exopeptidases"/>
    <property type="match status" value="1"/>
</dbReference>
<dbReference type="GO" id="GO:0008270">
    <property type="term" value="F:zinc ion binding"/>
    <property type="evidence" value="ECO:0007669"/>
    <property type="project" value="InterPro"/>
</dbReference>
<comment type="caution">
    <text evidence="7">The sequence shown here is derived from an EMBL/GenBank/DDBJ whole genome shotgun (WGS) entry which is preliminary data.</text>
</comment>
<dbReference type="OrthoDB" id="184972at2"/>
<dbReference type="GO" id="GO:0016788">
    <property type="term" value="F:hydrolase activity, acting on ester bonds"/>
    <property type="evidence" value="ECO:0007669"/>
    <property type="project" value="InterPro"/>
</dbReference>
<dbReference type="InterPro" id="IPR000834">
    <property type="entry name" value="Peptidase_M14"/>
</dbReference>
<dbReference type="GO" id="GO:0004181">
    <property type="term" value="F:metallocarboxypeptidase activity"/>
    <property type="evidence" value="ECO:0007669"/>
    <property type="project" value="InterPro"/>
</dbReference>
<dbReference type="Gene3D" id="3.40.630.10">
    <property type="entry name" value="Zn peptidases"/>
    <property type="match status" value="1"/>
</dbReference>
<comment type="cofactor">
    <cofactor evidence="1">
        <name>Zn(2+)</name>
        <dbReference type="ChEBI" id="CHEBI:29105"/>
    </cofactor>
</comment>
<keyword evidence="4" id="KW-0862">Zinc</keyword>
<comment type="similarity">
    <text evidence="5">Belongs to the peptidase M14 family.</text>
</comment>
<feature type="domain" description="Peptidase M14" evidence="6">
    <location>
        <begin position="1"/>
        <end position="252"/>
    </location>
</feature>
<dbReference type="Pfam" id="PF24827">
    <property type="entry name" value="AstE_AspA_cat"/>
    <property type="match status" value="1"/>
</dbReference>
<evidence type="ECO:0000256" key="4">
    <source>
        <dbReference type="ARBA" id="ARBA00022833"/>
    </source>
</evidence>
<evidence type="ECO:0000313" key="7">
    <source>
        <dbReference type="EMBL" id="RBP47211.1"/>
    </source>
</evidence>
<accession>A0A366HSF0</accession>
<sequence>MASSNPYDHRSHDYRLLVKRWKAFCKDAKLKLQPFACSAEEHIYFIETARELAAQGEPWIYISAGVHGDESAPPWGLLEWAEAHVDLLRRHPFLIFPVLNPTGLILNTRADYAGMDLNRNFNHPSEPVVASWRKVIKGRKLAIGLCLHEDYDGQGCYLYELNGSKHILGERILADTSVLIPKDCRKRIDGRAAKAGLIRRKVIPEMTGQPEAIVLHLHGAPITLTFESPSEFCIVERIAVQKRFIESSLKHALGLT</sequence>
<organism evidence="7 8">
    <name type="scientific">Roseimicrobium gellanilyticum</name>
    <dbReference type="NCBI Taxonomy" id="748857"/>
    <lineage>
        <taxon>Bacteria</taxon>
        <taxon>Pseudomonadati</taxon>
        <taxon>Verrucomicrobiota</taxon>
        <taxon>Verrucomicrobiia</taxon>
        <taxon>Verrucomicrobiales</taxon>
        <taxon>Verrucomicrobiaceae</taxon>
        <taxon>Roseimicrobium</taxon>
    </lineage>
</organism>
<keyword evidence="3" id="KW-0378">Hydrolase</keyword>
<evidence type="ECO:0000256" key="1">
    <source>
        <dbReference type="ARBA" id="ARBA00001947"/>
    </source>
</evidence>
<dbReference type="CDD" id="cd06231">
    <property type="entry name" value="M14_REP34-like"/>
    <property type="match status" value="1"/>
</dbReference>
<evidence type="ECO:0000256" key="2">
    <source>
        <dbReference type="ARBA" id="ARBA00022723"/>
    </source>
</evidence>
<evidence type="ECO:0000259" key="6">
    <source>
        <dbReference type="PROSITE" id="PS52035"/>
    </source>
</evidence>
<dbReference type="PROSITE" id="PS52035">
    <property type="entry name" value="PEPTIDASE_M14"/>
    <property type="match status" value="1"/>
</dbReference>
<protein>
    <submittedName>
        <fullName evidence="7">Succinylglutamate desuccinylase/aspartoacylase family protein</fullName>
    </submittedName>
</protein>
<proteinExistence type="inferred from homology"/>
<feature type="active site" description="Proton donor/acceptor" evidence="5">
    <location>
        <position position="227"/>
    </location>
</feature>
<keyword evidence="2" id="KW-0479">Metal-binding</keyword>
<evidence type="ECO:0000256" key="5">
    <source>
        <dbReference type="PROSITE-ProRule" id="PRU01379"/>
    </source>
</evidence>
<reference evidence="7 8" key="1">
    <citation type="submission" date="2018-06" db="EMBL/GenBank/DDBJ databases">
        <title>Genomic Encyclopedia of Type Strains, Phase IV (KMG-IV): sequencing the most valuable type-strain genomes for metagenomic binning, comparative biology and taxonomic classification.</title>
        <authorList>
            <person name="Goeker M."/>
        </authorList>
    </citation>
    <scope>NUCLEOTIDE SEQUENCE [LARGE SCALE GENOMIC DNA]</scope>
    <source>
        <strain evidence="7 8">DSM 25532</strain>
    </source>
</reference>
<dbReference type="InterPro" id="IPR055438">
    <property type="entry name" value="AstE_AspA_cat"/>
</dbReference>
<keyword evidence="8" id="KW-1185">Reference proteome</keyword>
<dbReference type="RefSeq" id="WP_113956166.1">
    <property type="nucleotide sequence ID" value="NZ_QNRR01000001.1"/>
</dbReference>
<evidence type="ECO:0000313" key="8">
    <source>
        <dbReference type="Proteomes" id="UP000253426"/>
    </source>
</evidence>
<dbReference type="GO" id="GO:0006508">
    <property type="term" value="P:proteolysis"/>
    <property type="evidence" value="ECO:0007669"/>
    <property type="project" value="InterPro"/>
</dbReference>
<evidence type="ECO:0000256" key="3">
    <source>
        <dbReference type="ARBA" id="ARBA00022801"/>
    </source>
</evidence>
<dbReference type="Proteomes" id="UP000253426">
    <property type="component" value="Unassembled WGS sequence"/>
</dbReference>
<dbReference type="EMBL" id="QNRR01000001">
    <property type="protein sequence ID" value="RBP47211.1"/>
    <property type="molecule type" value="Genomic_DNA"/>
</dbReference>